<dbReference type="AlphaFoldDB" id="G2YIC7"/>
<dbReference type="Proteomes" id="UP000008177">
    <property type="component" value="Unplaced contigs"/>
</dbReference>
<evidence type="ECO:0000313" key="1">
    <source>
        <dbReference type="EMBL" id="CCD51464.1"/>
    </source>
</evidence>
<gene>
    <name evidence="1" type="ORF">BofuT4_P017700.1</name>
</gene>
<proteinExistence type="predicted"/>
<dbReference type="HOGENOM" id="CLU_2133136_0_0_1"/>
<accession>G2YIC7</accession>
<dbReference type="EMBL" id="FQ790337">
    <property type="protein sequence ID" value="CCD51464.1"/>
    <property type="molecule type" value="Genomic_DNA"/>
</dbReference>
<reference evidence="2" key="1">
    <citation type="journal article" date="2011" name="PLoS Genet.">
        <title>Genomic analysis of the necrotrophic fungal pathogens Sclerotinia sclerotiorum and Botrytis cinerea.</title>
        <authorList>
            <person name="Amselem J."/>
            <person name="Cuomo C.A."/>
            <person name="van Kan J.A."/>
            <person name="Viaud M."/>
            <person name="Benito E.P."/>
            <person name="Couloux A."/>
            <person name="Coutinho P.M."/>
            <person name="de Vries R.P."/>
            <person name="Dyer P.S."/>
            <person name="Fillinger S."/>
            <person name="Fournier E."/>
            <person name="Gout L."/>
            <person name="Hahn M."/>
            <person name="Kohn L."/>
            <person name="Lapalu N."/>
            <person name="Plummer K.M."/>
            <person name="Pradier J.M."/>
            <person name="Quevillon E."/>
            <person name="Sharon A."/>
            <person name="Simon A."/>
            <person name="ten Have A."/>
            <person name="Tudzynski B."/>
            <person name="Tudzynski P."/>
            <person name="Wincker P."/>
            <person name="Andrew M."/>
            <person name="Anthouard V."/>
            <person name="Beever R.E."/>
            <person name="Beffa R."/>
            <person name="Benoit I."/>
            <person name="Bouzid O."/>
            <person name="Brault B."/>
            <person name="Chen Z."/>
            <person name="Choquer M."/>
            <person name="Collemare J."/>
            <person name="Cotton P."/>
            <person name="Danchin E.G."/>
            <person name="Da Silva C."/>
            <person name="Gautier A."/>
            <person name="Giraud C."/>
            <person name="Giraud T."/>
            <person name="Gonzalez C."/>
            <person name="Grossetete S."/>
            <person name="Guldener U."/>
            <person name="Henrissat B."/>
            <person name="Howlett B.J."/>
            <person name="Kodira C."/>
            <person name="Kretschmer M."/>
            <person name="Lappartient A."/>
            <person name="Leroch M."/>
            <person name="Levis C."/>
            <person name="Mauceli E."/>
            <person name="Neuveglise C."/>
            <person name="Oeser B."/>
            <person name="Pearson M."/>
            <person name="Poulain J."/>
            <person name="Poussereau N."/>
            <person name="Quesneville H."/>
            <person name="Rascle C."/>
            <person name="Schumacher J."/>
            <person name="Segurens B."/>
            <person name="Sexton A."/>
            <person name="Silva E."/>
            <person name="Sirven C."/>
            <person name="Soanes D.M."/>
            <person name="Talbot N.J."/>
            <person name="Templeton M."/>
            <person name="Yandava C."/>
            <person name="Yarden O."/>
            <person name="Zeng Q."/>
            <person name="Rollins J.A."/>
            <person name="Lebrun M.H."/>
            <person name="Dickman M."/>
        </authorList>
    </citation>
    <scope>NUCLEOTIDE SEQUENCE [LARGE SCALE GENOMIC DNA]</scope>
    <source>
        <strain evidence="2">T4</strain>
    </source>
</reference>
<organism evidence="1 2">
    <name type="scientific">Botryotinia fuckeliana (strain T4)</name>
    <name type="common">Noble rot fungus</name>
    <name type="synonym">Botrytis cinerea</name>
    <dbReference type="NCBI Taxonomy" id="999810"/>
    <lineage>
        <taxon>Eukaryota</taxon>
        <taxon>Fungi</taxon>
        <taxon>Dikarya</taxon>
        <taxon>Ascomycota</taxon>
        <taxon>Pezizomycotina</taxon>
        <taxon>Leotiomycetes</taxon>
        <taxon>Helotiales</taxon>
        <taxon>Sclerotiniaceae</taxon>
        <taxon>Botrytis</taxon>
    </lineage>
</organism>
<protein>
    <submittedName>
        <fullName evidence="1">Uncharacterized protein</fullName>
    </submittedName>
</protein>
<evidence type="ECO:0000313" key="2">
    <source>
        <dbReference type="Proteomes" id="UP000008177"/>
    </source>
</evidence>
<dbReference type="InParanoid" id="G2YIC7"/>
<sequence length="113" mass="12836">MNATDEPFTICLIDTVHANATSDASDGLPSSAVLNLIGQIDAFSTTRRDLCTRHRFVNYEFGPQNVLEGYDARNVKKLKVVSEKYDFVSSPICIYLNRVTDIPYRAPWRFFLL</sequence>
<name>G2YIC7_BOTF4</name>